<name>A0A395J1S4_9HELO</name>
<evidence type="ECO:0000256" key="1">
    <source>
        <dbReference type="ARBA" id="ARBA00004586"/>
    </source>
</evidence>
<dbReference type="Proteomes" id="UP000249056">
    <property type="component" value="Unassembled WGS sequence"/>
</dbReference>
<evidence type="ECO:0000256" key="5">
    <source>
        <dbReference type="ARBA" id="ARBA00022989"/>
    </source>
</evidence>
<feature type="compositionally biased region" description="Low complexity" evidence="10">
    <location>
        <begin position="707"/>
        <end position="716"/>
    </location>
</feature>
<comment type="caution">
    <text evidence="13">The sequence shown here is derived from an EMBL/GenBank/DDBJ whole genome shotgun (WGS) entry which is preliminary data.</text>
</comment>
<dbReference type="FunFam" id="1.10.8.10:FF:000050">
    <property type="entry name" value="Related to AMFR protein"/>
    <property type="match status" value="1"/>
</dbReference>
<evidence type="ECO:0000256" key="2">
    <source>
        <dbReference type="ARBA" id="ARBA00022692"/>
    </source>
</evidence>
<dbReference type="AlphaFoldDB" id="A0A395J1S4"/>
<dbReference type="PROSITE" id="PS51140">
    <property type="entry name" value="CUE"/>
    <property type="match status" value="1"/>
</dbReference>
<evidence type="ECO:0000259" key="12">
    <source>
        <dbReference type="PROSITE" id="PS51140"/>
    </source>
</evidence>
<feature type="region of interest" description="Disordered" evidence="10">
    <location>
        <begin position="90"/>
        <end position="124"/>
    </location>
</feature>
<comment type="subcellular location">
    <subcellularLocation>
        <location evidence="7">Endomembrane system</location>
        <topology evidence="7">Single-pass membrane protein</topology>
    </subcellularLocation>
    <subcellularLocation>
        <location evidence="1">Endoplasmic reticulum membrane</location>
    </subcellularLocation>
</comment>
<dbReference type="OrthoDB" id="2186602at2759"/>
<feature type="region of interest" description="Disordered" evidence="10">
    <location>
        <begin position="504"/>
        <end position="523"/>
    </location>
</feature>
<dbReference type="Pfam" id="PF02845">
    <property type="entry name" value="CUE"/>
    <property type="match status" value="1"/>
</dbReference>
<feature type="compositionally biased region" description="Polar residues" evidence="10">
    <location>
        <begin position="287"/>
        <end position="301"/>
    </location>
</feature>
<feature type="compositionally biased region" description="Low complexity" evidence="10">
    <location>
        <begin position="105"/>
        <end position="121"/>
    </location>
</feature>
<evidence type="ECO:0000256" key="6">
    <source>
        <dbReference type="ARBA" id="ARBA00023136"/>
    </source>
</evidence>
<dbReference type="CDD" id="cd14424">
    <property type="entry name" value="CUE_Cue1p_like"/>
    <property type="match status" value="1"/>
</dbReference>
<dbReference type="GO" id="GO:0043130">
    <property type="term" value="F:ubiquitin binding"/>
    <property type="evidence" value="ECO:0007669"/>
    <property type="project" value="InterPro"/>
</dbReference>
<dbReference type="Gene3D" id="1.10.8.10">
    <property type="entry name" value="DNA helicase RuvA subunit, C-terminal domain"/>
    <property type="match status" value="1"/>
</dbReference>
<evidence type="ECO:0000256" key="11">
    <source>
        <dbReference type="SAM" id="Phobius"/>
    </source>
</evidence>
<keyword evidence="14" id="KW-1185">Reference proteome</keyword>
<keyword evidence="2 11" id="KW-0812">Transmembrane</keyword>
<sequence length="789" mass="87493">MSDQTINIPQLLIVILVGAFAIRYLFFSGSNTASSGSNRNSANNIRAREADVERVQQMFPQVSRRSIMWDLQRNGGNVVATTERILSGRGLEVPPQSFQPPLPVTPTASSTSVQSSKPSQPDLITRYNLRAKLAEEQAEKREAEEREANDTVSKQKQGGGQTPAWSSNKDERQALLQRRREEMILAARRKMEAKVAEEDAGMEKRGTMQGYLLFQLCQVLGNLCSTDGPKSPPSPPMTPSSSFPGSSYFTSKGAKREKQVTEESPSFSSPLSSFWKQSSSDIEETPKGNTSEDTPESTTGSKFLRQGVQDWNTTRLFDPRSDDSSSKTLTRGPSHSNSDWNVTRSYDARPVIPRQSIDPPRPAREGYEWVWFPAGYWAERELPAILSPQSNPEGRRNSKSFLFSRATDRKSNDSEDSTSPRGSRRFWGSLSSRVAKQYTAQSFKSSTNGSAISSSKSERFLNSLQSMSPTYPRYASPSGESEGLFVKTKRNISTRRHLAVPFSRKKKAKIPTPPLTSSRLTSSTSRTARVLEGAIGYFDTYEDKNAGSTLIITPESSNASFGSKRRWKFGTAPWHRRLSDNSISASSSIYDILVGRTPMGTPKSEARYVGATGKSYTKVEISDPGAPTFLPSEAQRVDTPLWFPKRDSKRGFISNMFPHESELKLSEKHSLSISRSRRDTTRSSLRNLLRTPTLLNAPASRRESSDSEQSSLLRKSPTNGSSASQHLSRSHLFEFNVPDHLPNSPLCPANPMHTSKGQGICPLHGRKRIPSHSPSISRSPTPEIRVTSD</sequence>
<dbReference type="InterPro" id="IPR003892">
    <property type="entry name" value="CUE"/>
</dbReference>
<feature type="compositionally biased region" description="Basic and acidic residues" evidence="10">
    <location>
        <begin position="136"/>
        <end position="149"/>
    </location>
</feature>
<reference evidence="13 14" key="1">
    <citation type="submission" date="2018-06" db="EMBL/GenBank/DDBJ databases">
        <title>Genome Sequence of the Brown Rot Fungal Pathogen Monilinia fructigena.</title>
        <authorList>
            <person name="Landi L."/>
            <person name="De Miccolis Angelini R.M."/>
            <person name="Pollastro S."/>
            <person name="Abate D."/>
            <person name="Faretra F."/>
            <person name="Romanazzi G."/>
        </authorList>
    </citation>
    <scope>NUCLEOTIDE SEQUENCE [LARGE SCALE GENOMIC DNA]</scope>
    <source>
        <strain evidence="13 14">Mfrg269</strain>
    </source>
</reference>
<protein>
    <recommendedName>
        <fullName evidence="9">Coupling of ubiquitin conjugation to ER degradation protein 1</fullName>
    </recommendedName>
</protein>
<feature type="region of interest" description="Disordered" evidence="10">
    <location>
        <begin position="402"/>
        <end position="426"/>
    </location>
</feature>
<keyword evidence="6 11" id="KW-0472">Membrane</keyword>
<dbReference type="EMBL" id="QKRW01000006">
    <property type="protein sequence ID" value="RAL66447.1"/>
    <property type="molecule type" value="Genomic_DNA"/>
</dbReference>
<feature type="region of interest" description="Disordered" evidence="10">
    <location>
        <begin position="227"/>
        <end position="360"/>
    </location>
</feature>
<evidence type="ECO:0000313" key="14">
    <source>
        <dbReference type="Proteomes" id="UP000249056"/>
    </source>
</evidence>
<dbReference type="SMART" id="SM00546">
    <property type="entry name" value="CUE"/>
    <property type="match status" value="1"/>
</dbReference>
<feature type="domain" description="CUE" evidence="12">
    <location>
        <begin position="47"/>
        <end position="90"/>
    </location>
</feature>
<evidence type="ECO:0000256" key="4">
    <source>
        <dbReference type="ARBA" id="ARBA00022824"/>
    </source>
</evidence>
<feature type="compositionally biased region" description="Polar residues" evidence="10">
    <location>
        <begin position="717"/>
        <end position="727"/>
    </location>
</feature>
<feature type="compositionally biased region" description="Low complexity" evidence="10">
    <location>
        <begin position="771"/>
        <end position="782"/>
    </location>
</feature>
<feature type="region of interest" description="Disordered" evidence="10">
    <location>
        <begin position="746"/>
        <end position="789"/>
    </location>
</feature>
<evidence type="ECO:0000256" key="8">
    <source>
        <dbReference type="ARBA" id="ARBA00061383"/>
    </source>
</evidence>
<keyword evidence="5 11" id="KW-1133">Transmembrane helix</keyword>
<proteinExistence type="inferred from homology"/>
<evidence type="ECO:0000256" key="9">
    <source>
        <dbReference type="ARBA" id="ARBA00072899"/>
    </source>
</evidence>
<feature type="compositionally biased region" description="Polar residues" evidence="10">
    <location>
        <begin position="326"/>
        <end position="344"/>
    </location>
</feature>
<organism evidence="13 14">
    <name type="scientific">Monilinia fructigena</name>
    <dbReference type="NCBI Taxonomy" id="38457"/>
    <lineage>
        <taxon>Eukaryota</taxon>
        <taxon>Fungi</taxon>
        <taxon>Dikarya</taxon>
        <taxon>Ascomycota</taxon>
        <taxon>Pezizomycotina</taxon>
        <taxon>Leotiomycetes</taxon>
        <taxon>Helotiales</taxon>
        <taxon>Sclerotiniaceae</taxon>
        <taxon>Monilinia</taxon>
    </lineage>
</organism>
<evidence type="ECO:0000256" key="3">
    <source>
        <dbReference type="ARBA" id="ARBA00022786"/>
    </source>
</evidence>
<evidence type="ECO:0000256" key="7">
    <source>
        <dbReference type="ARBA" id="ARBA00037847"/>
    </source>
</evidence>
<feature type="region of interest" description="Disordered" evidence="10">
    <location>
        <begin position="664"/>
        <end position="727"/>
    </location>
</feature>
<gene>
    <name evidence="13" type="ORF">DID88_006137</name>
</gene>
<keyword evidence="4" id="KW-0256">Endoplasmic reticulum</keyword>
<evidence type="ECO:0000256" key="10">
    <source>
        <dbReference type="SAM" id="MobiDB-lite"/>
    </source>
</evidence>
<feature type="region of interest" description="Disordered" evidence="10">
    <location>
        <begin position="136"/>
        <end position="172"/>
    </location>
</feature>
<dbReference type="GO" id="GO:0005789">
    <property type="term" value="C:endoplasmic reticulum membrane"/>
    <property type="evidence" value="ECO:0007669"/>
    <property type="project" value="UniProtKB-SubCell"/>
</dbReference>
<evidence type="ECO:0000313" key="13">
    <source>
        <dbReference type="EMBL" id="RAL66447.1"/>
    </source>
</evidence>
<feature type="compositionally biased region" description="Basic and acidic residues" evidence="10">
    <location>
        <begin position="664"/>
        <end position="681"/>
    </location>
</feature>
<feature type="compositionally biased region" description="Low complexity" evidence="10">
    <location>
        <begin position="682"/>
        <end position="695"/>
    </location>
</feature>
<accession>A0A395J1S4</accession>
<keyword evidence="3" id="KW-0833">Ubl conjugation pathway</keyword>
<feature type="transmembrane region" description="Helical" evidence="11">
    <location>
        <begin position="6"/>
        <end position="26"/>
    </location>
</feature>
<feature type="compositionally biased region" description="Low complexity" evidence="10">
    <location>
        <begin position="264"/>
        <end position="280"/>
    </location>
</feature>
<comment type="similarity">
    <text evidence="8">Belongs to the CUE1 family.</text>
</comment>